<dbReference type="GO" id="GO:0009698">
    <property type="term" value="P:phenylpropanoid metabolic process"/>
    <property type="evidence" value="ECO:0007669"/>
    <property type="project" value="UniProtKB-ARBA"/>
</dbReference>
<comment type="catalytic activity">
    <reaction evidence="9">
        <text>(E)-4-coumarate + ATP + CoA = (E)-4-coumaroyl-CoA + AMP + diphosphate</text>
        <dbReference type="Rhea" id="RHEA:19641"/>
        <dbReference type="ChEBI" id="CHEBI:12876"/>
        <dbReference type="ChEBI" id="CHEBI:30616"/>
        <dbReference type="ChEBI" id="CHEBI:33019"/>
        <dbReference type="ChEBI" id="CHEBI:57287"/>
        <dbReference type="ChEBI" id="CHEBI:85008"/>
        <dbReference type="ChEBI" id="CHEBI:456215"/>
        <dbReference type="EC" id="6.2.1.12"/>
    </reaction>
    <physiologicalReaction direction="left-to-right" evidence="9">
        <dbReference type="Rhea" id="RHEA:19642"/>
    </physiologicalReaction>
</comment>
<dbReference type="Pfam" id="PF13193">
    <property type="entry name" value="AMP-binding_C"/>
    <property type="match status" value="3"/>
</dbReference>
<dbReference type="PANTHER" id="PTHR24096">
    <property type="entry name" value="LONG-CHAIN-FATTY-ACID--COA LIGASE"/>
    <property type="match status" value="1"/>
</dbReference>
<keyword evidence="5" id="KW-0547">Nucleotide-binding</keyword>
<evidence type="ECO:0000313" key="13">
    <source>
        <dbReference type="EMBL" id="OAY71740.1"/>
    </source>
</evidence>
<dbReference type="InterPro" id="IPR042099">
    <property type="entry name" value="ANL_N_sf"/>
</dbReference>
<feature type="region of interest" description="Disordered" evidence="10">
    <location>
        <begin position="1082"/>
        <end position="1102"/>
    </location>
</feature>
<dbReference type="Gene3D" id="3.30.300.30">
    <property type="match status" value="3"/>
</dbReference>
<comment type="cofactor">
    <cofactor evidence="1">
        <name>Mg(2+)</name>
        <dbReference type="ChEBI" id="CHEBI:18420"/>
    </cofactor>
</comment>
<dbReference type="InterPro" id="IPR045851">
    <property type="entry name" value="AMP-bd_C_sf"/>
</dbReference>
<dbReference type="InterPro" id="IPR025110">
    <property type="entry name" value="AMP-bd_C"/>
</dbReference>
<evidence type="ECO:0000256" key="3">
    <source>
        <dbReference type="ARBA" id="ARBA00012959"/>
    </source>
</evidence>
<dbReference type="PANTHER" id="PTHR24096:SF298">
    <property type="entry name" value="4-COUMARATE--COA LIGASE"/>
    <property type="match status" value="1"/>
</dbReference>
<feature type="domain" description="AMP-binding enzyme C-terminal" evidence="12">
    <location>
        <begin position="1528"/>
        <end position="1603"/>
    </location>
</feature>
<keyword evidence="6" id="KW-0067">ATP-binding</keyword>
<evidence type="ECO:0000313" key="14">
    <source>
        <dbReference type="Proteomes" id="UP000092600"/>
    </source>
</evidence>
<evidence type="ECO:0000256" key="1">
    <source>
        <dbReference type="ARBA" id="ARBA00001946"/>
    </source>
</evidence>
<dbReference type="Proteomes" id="UP000092600">
    <property type="component" value="Unassembled WGS sequence"/>
</dbReference>
<evidence type="ECO:0000259" key="11">
    <source>
        <dbReference type="Pfam" id="PF00501"/>
    </source>
</evidence>
<gene>
    <name evidence="13" type="ORF">ACMD2_00791</name>
</gene>
<evidence type="ECO:0000256" key="9">
    <source>
        <dbReference type="ARBA" id="ARBA00034252"/>
    </source>
</evidence>
<dbReference type="GO" id="GO:0005524">
    <property type="term" value="F:ATP binding"/>
    <property type="evidence" value="ECO:0007669"/>
    <property type="project" value="UniProtKB-KW"/>
</dbReference>
<dbReference type="GO" id="GO:0016207">
    <property type="term" value="F:4-coumarate-CoA ligase activity"/>
    <property type="evidence" value="ECO:0007669"/>
    <property type="project" value="UniProtKB-EC"/>
</dbReference>
<feature type="domain" description="AMP-dependent synthetase/ligase" evidence="11">
    <location>
        <begin position="64"/>
        <end position="398"/>
    </location>
</feature>
<feature type="compositionally biased region" description="Pro residues" evidence="10">
    <location>
        <begin position="1089"/>
        <end position="1102"/>
    </location>
</feature>
<dbReference type="EC" id="6.2.1.12" evidence="3"/>
<evidence type="ECO:0000256" key="4">
    <source>
        <dbReference type="ARBA" id="ARBA00022598"/>
    </source>
</evidence>
<evidence type="ECO:0000256" key="8">
    <source>
        <dbReference type="ARBA" id="ARBA00034223"/>
    </source>
</evidence>
<name>A0A199V4F7_ANACO</name>
<comment type="catalytic activity">
    <reaction evidence="8">
        <text>(E)-4-coumaroyl-AMP + CoA = (E)-4-coumaroyl-CoA + AMP + H(+)</text>
        <dbReference type="Rhea" id="RHEA:72423"/>
        <dbReference type="ChEBI" id="CHEBI:15378"/>
        <dbReference type="ChEBI" id="CHEBI:57287"/>
        <dbReference type="ChEBI" id="CHEBI:85008"/>
        <dbReference type="ChEBI" id="CHEBI:192348"/>
        <dbReference type="ChEBI" id="CHEBI:456215"/>
    </reaction>
    <physiologicalReaction direction="left-to-right" evidence="8">
        <dbReference type="Rhea" id="RHEA:72424"/>
    </physiologicalReaction>
</comment>
<comment type="similarity">
    <text evidence="2">Belongs to the ATP-dependent AMP-binding enzyme family.</text>
</comment>
<feature type="compositionally biased region" description="Pro residues" evidence="10">
    <location>
        <begin position="1"/>
        <end position="15"/>
    </location>
</feature>
<dbReference type="InterPro" id="IPR000873">
    <property type="entry name" value="AMP-dep_synth/lig_dom"/>
</dbReference>
<feature type="domain" description="AMP-binding enzyme C-terminal" evidence="12">
    <location>
        <begin position="446"/>
        <end position="521"/>
    </location>
</feature>
<protein>
    <recommendedName>
        <fullName evidence="3">4-coumarate--CoA ligase</fullName>
        <ecNumber evidence="3">6.2.1.12</ecNumber>
    </recommendedName>
</protein>
<comment type="caution">
    <text evidence="13">The sequence shown here is derived from an EMBL/GenBank/DDBJ whole genome shotgun (WGS) entry which is preliminary data.</text>
</comment>
<dbReference type="STRING" id="4615.A0A199V4F7"/>
<dbReference type="PROSITE" id="PS00455">
    <property type="entry name" value="AMP_BINDING"/>
    <property type="match status" value="3"/>
</dbReference>
<dbReference type="Gene3D" id="3.40.50.12780">
    <property type="entry name" value="N-terminal domain of ligase-like"/>
    <property type="match status" value="3"/>
</dbReference>
<evidence type="ECO:0000259" key="12">
    <source>
        <dbReference type="Pfam" id="PF13193"/>
    </source>
</evidence>
<dbReference type="CDD" id="cd05904">
    <property type="entry name" value="4CL"/>
    <property type="match status" value="2"/>
</dbReference>
<dbReference type="SUPFAM" id="SSF56801">
    <property type="entry name" value="Acetyl-CoA synthetase-like"/>
    <property type="match status" value="3"/>
</dbReference>
<dbReference type="FunFam" id="3.40.50.12780:FF:000003">
    <property type="entry name" value="Long-chain-fatty-acid--CoA ligase FadD"/>
    <property type="match status" value="2"/>
</dbReference>
<dbReference type="EMBL" id="LSRQ01003333">
    <property type="protein sequence ID" value="OAY71740.1"/>
    <property type="molecule type" value="Genomic_DNA"/>
</dbReference>
<dbReference type="GO" id="GO:0106290">
    <property type="term" value="F:trans-cinnamate-CoA ligase activity"/>
    <property type="evidence" value="ECO:0007669"/>
    <property type="project" value="UniProtKB-ARBA"/>
</dbReference>
<feature type="non-terminal residue" evidence="13">
    <location>
        <position position="1"/>
    </location>
</feature>
<evidence type="ECO:0000256" key="10">
    <source>
        <dbReference type="SAM" id="MobiDB-lite"/>
    </source>
</evidence>
<dbReference type="Pfam" id="PF00501">
    <property type="entry name" value="AMP-binding"/>
    <property type="match status" value="3"/>
</dbReference>
<keyword evidence="4 13" id="KW-0436">Ligase</keyword>
<reference evidence="13 14" key="1">
    <citation type="journal article" date="2016" name="DNA Res.">
        <title>The draft genome of MD-2 pineapple using hybrid error correction of long reads.</title>
        <authorList>
            <person name="Redwan R.M."/>
            <person name="Saidin A."/>
            <person name="Kumar S.V."/>
        </authorList>
    </citation>
    <scope>NUCLEOTIDE SEQUENCE [LARGE SCALE GENOMIC DNA]</scope>
    <source>
        <strain evidence="14">cv. MD2</strain>
        <tissue evidence="13">Leaf</tissue>
    </source>
</reference>
<dbReference type="FunFam" id="3.30.300.30:FF:000007">
    <property type="entry name" value="4-coumarate--CoA ligase 2"/>
    <property type="match status" value="3"/>
</dbReference>
<sequence length="1657" mass="177075">RPPPPPPPQLPPNPPLRRRPSTLAAASAQRRGPSTASAQPPPPPLPPLSFPSFAFSLLPSPPLPSHPALVDAANGDAISYPELLSQTRSLAAALRSTVAVSKGDVAFVLSPPRLDVPVLYLALLSLGVVVSPANPVSTPPEISRLVGLSRPSVAFASSSTAHKLPSDLPTVLLDSPRFRSFLKADSAPVPDVEIMQSDTAAIQYSSGTTGQVKAAALPHRSFIAMTAGFHALRPVDGPQQVTLLGAPMFHSLGFFFALKGVALAETTVVMTAGARGGGGGAVAEMLRAAERYGATQMTAAPPVVVAMAKAGEEASRYGLPALRRVVCGGAPLHVAAARRFQSRFPRVELQQGYGSTEAGGISRMINPEECCHLRSAGRLAQNVDVKIVDHVTGYVGDDEANASAFDSEGWLKTGDLCYIDQDGFVHVVDRLKELIKYKAYQVPPAELEHVLQSSPKILDAAVIPYPHEEAGQIPVALVVRQPGCDISETEVMDYVAQQVAPYKKIRRVLFVDRIPKSPSGKILRREIINQICGSAAPPPQSPPDVDPRSGFCAATRTFHSLRPAVPLPPPSLPLSFPSFAFSFLPSSPLPSHPALIDAANGDAISYPELLSQIRSLAAALLSTGAVSKGDVAFILSPPRLDVPVLYLALLSLGVVVSPANPVSTSPEISRLVGLSRPSVAFVTSSTAHKLPSNLPTILLDSPRFRSFLQISESYPTVEAVVIRQSDSAAILYSSGTTGRVKGVLLTHRNLIAATAPLAAAASAAAAAPAARMLLTVPLFHAYGFAFCLKAAAVGETAVIQTERFDAKRTLKAVARFRLTHLALAPPAVLALVKFREAGCAGAASVGDVSSLAVVTCSGAPIGTDLIRRFLASFPNARLTQGYGLTETTTGVFRFHGEEASQRIGSVGRLVWGCEAKIVDSGIGIALPPGARGELWIRGPLIMQGYIGDERSTSEILNSEGWFKTGDLCYIDDDGFLFILDRLKELIKYKGYQVPPAELEHLLQTHPEITEAAVIPYPDENAGQVPIAFVVRQPNSTLNEAQVTEFVSQQVAPYKRIRRAIFIESIPKNASGKTLRKDLRLLRGDDDLPQSPPRRPPPSTFPPPLLPLLRLLPRPFFPLPSHPALIDAANGDAISYPELLSHIRSLAAALRSTVAVSKGDVAFILSPPRLDVPVLYMALLFLGVVVSPANPVSTSPEISRLVGLSRPSVAFATSSTAHKLPSDLPTILLDSPRFRSFLQISESDPTVEDVVIRQSGSAAILYSSGTTGRVKGVLLTNRNLISVTALLIGPPLSPPPPPATSAGATTTTLLTVPLFHVYGFMLCLKSVAAGETAAIQTERFDAKRTLAIVERFRITHLALAPPAVLALVRIREAEDAAEDVSSLQAAFCGGAPIGTDLIRRFSSVFPNVRLIPGYGLTESSGSAFNSYDPGSSKYMRSVGRLVWSFEAKIVDPVTGLALPPGVQGELWIRSPTVMQGYIGDEESTSAILNSEGWLRTGDLCYINDEGFLFIIDRLKELIKYKGYQVPPAELEQLLQTHPDIIDAAVIPYPDEEAGQVPVAFVVRKPHSVLGAREIMQFIAKQVAPYKRIRRVLFVDSIPRNASGKLLRKDLVELALSRLSSNLRWLTFQNLTVGRNSIGLGIDIYLGKNSLLVDIVAKI</sequence>
<feature type="domain" description="AMP-binding enzyme C-terminal" evidence="12">
    <location>
        <begin position="997"/>
        <end position="1072"/>
    </location>
</feature>
<feature type="region of interest" description="Disordered" evidence="10">
    <location>
        <begin position="1"/>
        <end position="45"/>
    </location>
</feature>
<feature type="domain" description="AMP-dependent synthetase/ligase" evidence="11">
    <location>
        <begin position="1119"/>
        <end position="1476"/>
    </location>
</feature>
<accession>A0A199V4F7</accession>
<comment type="catalytic activity">
    <reaction evidence="7">
        <text>(E)-4-coumarate + ATP + H(+) = (E)-4-coumaroyl-AMP + diphosphate</text>
        <dbReference type="Rhea" id="RHEA:72419"/>
        <dbReference type="ChEBI" id="CHEBI:12876"/>
        <dbReference type="ChEBI" id="CHEBI:15378"/>
        <dbReference type="ChEBI" id="CHEBI:30616"/>
        <dbReference type="ChEBI" id="CHEBI:33019"/>
        <dbReference type="ChEBI" id="CHEBI:192348"/>
    </reaction>
    <physiologicalReaction direction="left-to-right" evidence="7">
        <dbReference type="Rhea" id="RHEA:72420"/>
    </physiologicalReaction>
</comment>
<evidence type="ECO:0000256" key="6">
    <source>
        <dbReference type="ARBA" id="ARBA00022840"/>
    </source>
</evidence>
<organism evidence="13 14">
    <name type="scientific">Ananas comosus</name>
    <name type="common">Pineapple</name>
    <name type="synonym">Ananas ananas</name>
    <dbReference type="NCBI Taxonomy" id="4615"/>
    <lineage>
        <taxon>Eukaryota</taxon>
        <taxon>Viridiplantae</taxon>
        <taxon>Streptophyta</taxon>
        <taxon>Embryophyta</taxon>
        <taxon>Tracheophyta</taxon>
        <taxon>Spermatophyta</taxon>
        <taxon>Magnoliopsida</taxon>
        <taxon>Liliopsida</taxon>
        <taxon>Poales</taxon>
        <taxon>Bromeliaceae</taxon>
        <taxon>Bromelioideae</taxon>
        <taxon>Ananas</taxon>
    </lineage>
</organism>
<dbReference type="InterPro" id="IPR020845">
    <property type="entry name" value="AMP-binding_CS"/>
</dbReference>
<evidence type="ECO:0000256" key="5">
    <source>
        <dbReference type="ARBA" id="ARBA00022741"/>
    </source>
</evidence>
<feature type="domain" description="AMP-dependent synthetase/ligase" evidence="11">
    <location>
        <begin position="590"/>
        <end position="945"/>
    </location>
</feature>
<proteinExistence type="inferred from homology"/>
<evidence type="ECO:0000256" key="7">
    <source>
        <dbReference type="ARBA" id="ARBA00034219"/>
    </source>
</evidence>
<evidence type="ECO:0000256" key="2">
    <source>
        <dbReference type="ARBA" id="ARBA00006432"/>
    </source>
</evidence>